<protein>
    <submittedName>
        <fullName evidence="3">Winged helix-turn-helix domain-containing protein</fullName>
    </submittedName>
</protein>
<dbReference type="EMBL" id="JAXUHJ010000009">
    <property type="protein sequence ID" value="MEJ8543032.1"/>
    <property type="molecule type" value="Genomic_DNA"/>
</dbReference>
<evidence type="ECO:0000313" key="3">
    <source>
        <dbReference type="EMBL" id="UXH32085.1"/>
    </source>
</evidence>
<dbReference type="InterPro" id="IPR036388">
    <property type="entry name" value="WH-like_DNA-bd_sf"/>
</dbReference>
<proteinExistence type="predicted"/>
<dbReference type="InterPro" id="IPR001845">
    <property type="entry name" value="HTH_ArsR_DNA-bd_dom"/>
</dbReference>
<dbReference type="EMBL" id="CP104550">
    <property type="protein sequence ID" value="UXH32085.1"/>
    <property type="molecule type" value="Genomic_DNA"/>
</dbReference>
<dbReference type="SMART" id="SM00418">
    <property type="entry name" value="HTH_ARSR"/>
    <property type="match status" value="1"/>
</dbReference>
<dbReference type="AlphaFoldDB" id="A0A9E7RUY4"/>
<organism evidence="3">
    <name type="scientific">Methanothermobacter wolfeii</name>
    <name type="common">Methanobacterium wolfei</name>
    <dbReference type="NCBI Taxonomy" id="145261"/>
    <lineage>
        <taxon>Archaea</taxon>
        <taxon>Methanobacteriati</taxon>
        <taxon>Methanobacteriota</taxon>
        <taxon>Methanomada group</taxon>
        <taxon>Methanobacteria</taxon>
        <taxon>Methanobacteriales</taxon>
        <taxon>Methanobacteriaceae</taxon>
        <taxon>Methanothermobacter</taxon>
    </lineage>
</organism>
<reference evidence="3" key="1">
    <citation type="submission" date="2022-09" db="EMBL/GenBank/DDBJ databases">
        <title>Characterization of three MwoI isoschizomers from sequenced genome and metagenomes.</title>
        <authorList>
            <person name="Fomenkov A."/>
            <person name="Xu S.Y."/>
            <person name="Roberts R.J."/>
        </authorList>
    </citation>
    <scope>NUCLEOTIDE SEQUENCE</scope>
    <source>
        <strain evidence="3">DSM 2970</strain>
    </source>
</reference>
<dbReference type="Proteomes" id="UP001065373">
    <property type="component" value="Chromosome"/>
</dbReference>
<dbReference type="InterPro" id="IPR036390">
    <property type="entry name" value="WH_DNA-bd_sf"/>
</dbReference>
<accession>A0A9E7RUY4</accession>
<dbReference type="CDD" id="cd00090">
    <property type="entry name" value="HTH_ARSR"/>
    <property type="match status" value="1"/>
</dbReference>
<feature type="domain" description="HTH arsR-type" evidence="1">
    <location>
        <begin position="18"/>
        <end position="90"/>
    </location>
</feature>
<dbReference type="Pfam" id="PF08350">
    <property type="entry name" value="FilR1_middle"/>
    <property type="match status" value="1"/>
</dbReference>
<dbReference type="InterPro" id="IPR013561">
    <property type="entry name" value="FilR1_middle_dom"/>
</dbReference>
<keyword evidence="4" id="KW-1185">Reference proteome</keyword>
<dbReference type="InterPro" id="IPR011991">
    <property type="entry name" value="ArsR-like_HTH"/>
</dbReference>
<gene>
    <name evidence="3" type="ORF">N5910_01950</name>
    <name evidence="2" type="ORF">U2150_05960</name>
</gene>
<dbReference type="InterPro" id="IPR016490">
    <property type="entry name" value="Tscrpt_reg_HTH_AF0396-typ3"/>
</dbReference>
<evidence type="ECO:0000259" key="1">
    <source>
        <dbReference type="SMART" id="SM00418"/>
    </source>
</evidence>
<dbReference type="GeneID" id="75105976"/>
<sequence>MYLEKSSDIYEYLHEDVQFFLKSAARFKILLSLLESPRSLEEIRNSSGVSMPAVYSNIRLLLEEGLVKRSGSLYSLSHEATLQILSALKLLDSVNVISRFEEIWLDHDISGIPDDLIEDIDWLKDAELVRSTPTDIYRPQRTYRKLIMGSNEVYGVSPISQMDLIDIYEGFLEGGVPVELVLTDEIIKNTVLNANIQLLKTAIKRRSLKIRRFRGDLKVAFTVTDRFFSMGLFGSDGLYDQNRDIMSTDRRAIEWGFRLYEYYRERSEKLGVGNFTRIMLNI</sequence>
<dbReference type="PIRSF" id="PIRSF006692">
    <property type="entry name" value="TF_HTH_AF0396_prd"/>
    <property type="match status" value="1"/>
</dbReference>
<dbReference type="SUPFAM" id="SSF46785">
    <property type="entry name" value="Winged helix' DNA-binding domain"/>
    <property type="match status" value="1"/>
</dbReference>
<dbReference type="Proteomes" id="UP001369247">
    <property type="component" value="Unassembled WGS sequence"/>
</dbReference>
<evidence type="ECO:0000313" key="4">
    <source>
        <dbReference type="Proteomes" id="UP001369247"/>
    </source>
</evidence>
<dbReference type="KEGG" id="mwo:MWSIV6_0375"/>
<dbReference type="RefSeq" id="WP_074358503.1">
    <property type="nucleotide sequence ID" value="NZ_CP104550.1"/>
</dbReference>
<reference evidence="2 4" key="2">
    <citation type="submission" date="2023-12" db="EMBL/GenBank/DDBJ databases">
        <title>Phenotypic and Genomic Characterization of Methanothermobacter wolfeii Strain BSEL, a CO2-Capturing Archaeon with Minimal Nutrient Requirements.</title>
        <authorList>
            <person name="Ale Enriquez F."/>
            <person name="Ahring B.K."/>
        </authorList>
    </citation>
    <scope>NUCLEOTIDE SEQUENCE [LARGE SCALE GENOMIC DNA]</scope>
    <source>
        <strain evidence="2 4">BSEL-1</strain>
    </source>
</reference>
<dbReference type="GeneID" id="58978033"/>
<dbReference type="GO" id="GO:0003700">
    <property type="term" value="F:DNA-binding transcription factor activity"/>
    <property type="evidence" value="ECO:0007669"/>
    <property type="project" value="InterPro"/>
</dbReference>
<evidence type="ECO:0000313" key="2">
    <source>
        <dbReference type="EMBL" id="MEJ8543032.1"/>
    </source>
</evidence>
<dbReference type="Gene3D" id="1.10.10.10">
    <property type="entry name" value="Winged helix-like DNA-binding domain superfamily/Winged helix DNA-binding domain"/>
    <property type="match status" value="1"/>
</dbReference>
<name>A0A9E7RUY4_METWO</name>